<dbReference type="GO" id="GO:0030003">
    <property type="term" value="P:intracellular monoatomic cation homeostasis"/>
    <property type="evidence" value="ECO:0007669"/>
    <property type="project" value="EnsemblFungi"/>
</dbReference>
<evidence type="ECO:0000313" key="3">
    <source>
        <dbReference type="Proteomes" id="UP000006790"/>
    </source>
</evidence>
<dbReference type="PANTHER" id="PTHR15615:SF117">
    <property type="entry name" value="PHO85 CYCLIN PHO80"/>
    <property type="match status" value="1"/>
</dbReference>
<dbReference type="eggNOG" id="KOG1674">
    <property type="taxonomic scope" value="Eukaryota"/>
</dbReference>
<evidence type="ECO:0000256" key="1">
    <source>
        <dbReference type="SAM" id="MobiDB-lite"/>
    </source>
</evidence>
<dbReference type="InParanoid" id="G8JQX5"/>
<dbReference type="GO" id="GO:0016538">
    <property type="term" value="F:cyclin-dependent protein serine/threonine kinase regulator activity"/>
    <property type="evidence" value="ECO:0007669"/>
    <property type="project" value="EnsemblFungi"/>
</dbReference>
<dbReference type="STRING" id="931890.G8JQX5"/>
<organism evidence="2 3">
    <name type="scientific">Eremothecium cymbalariae (strain CBS 270.75 / DBVPG 7215 / KCTC 17166 / NRRL Y-17582)</name>
    <name type="common">Yeast</name>
    <dbReference type="NCBI Taxonomy" id="931890"/>
    <lineage>
        <taxon>Eukaryota</taxon>
        <taxon>Fungi</taxon>
        <taxon>Dikarya</taxon>
        <taxon>Ascomycota</taxon>
        <taxon>Saccharomycotina</taxon>
        <taxon>Saccharomycetes</taxon>
        <taxon>Saccharomycetales</taxon>
        <taxon>Saccharomycetaceae</taxon>
        <taxon>Eremothecium</taxon>
    </lineage>
</organism>
<dbReference type="OMA" id="RMIHLIG"/>
<dbReference type="GO" id="GO:1990860">
    <property type="term" value="C:Pho85-Pho80 CDK-cyclin complex"/>
    <property type="evidence" value="ECO:0007669"/>
    <property type="project" value="EnsemblFungi"/>
</dbReference>
<dbReference type="GO" id="GO:0045936">
    <property type="term" value="P:negative regulation of phosphate metabolic process"/>
    <property type="evidence" value="ECO:0007669"/>
    <property type="project" value="EnsemblFungi"/>
</dbReference>
<feature type="compositionally biased region" description="Low complexity" evidence="1">
    <location>
        <begin position="257"/>
        <end position="284"/>
    </location>
</feature>
<sequence>MSDTGNNSNVEVENRKAQPVPEFRLPRKFLDCSRTHLVVLISRMLSSLIRLNDAYTESNTLQLTRFHSRVPPSISVYDYLIRLTKYSSLEHCVLLASVYYIDLLSSVFPEFRLDSLTVHRFLLTATTVASKGLCDSFCTNTHYAKVGGVQCNELNVLENEFLTRVNYRILPRDENIKRCSREHQEGTFSFANIPADAEQDQKSEENRFDVLENYYHRMIHLIGNLDASPDKSYDLNFTLEEPELVIDPITFTLNKANDNNNSSYYSNNYSNNTDNGGNIRNINNDNDDKRLTLDTKDRNPAISEADISPQTSKKRNYSDSNPNCIGLCNQIPITKKRSNGQTKHPSPSEIV</sequence>
<dbReference type="Proteomes" id="UP000006790">
    <property type="component" value="Chromosome 3"/>
</dbReference>
<dbReference type="InterPro" id="IPR013922">
    <property type="entry name" value="Cyclin_PHO80-like"/>
</dbReference>
<reference evidence="3" key="1">
    <citation type="journal article" date="2012" name="G3 (Bethesda)">
        <title>Pichia sorbitophila, an interspecies yeast hybrid reveals early steps of genome resolution following polyploidization.</title>
        <authorList>
            <person name="Leh Louis V."/>
            <person name="Despons L."/>
            <person name="Friedrich A."/>
            <person name="Martin T."/>
            <person name="Durrens P."/>
            <person name="Casaregola S."/>
            <person name="Neuveglise C."/>
            <person name="Fairhead C."/>
            <person name="Marck C."/>
            <person name="Cruz J.A."/>
            <person name="Straub M.L."/>
            <person name="Kugler V."/>
            <person name="Sacerdot C."/>
            <person name="Uzunov Z."/>
            <person name="Thierry A."/>
            <person name="Weiss S."/>
            <person name="Bleykasten C."/>
            <person name="De Montigny J."/>
            <person name="Jacques N."/>
            <person name="Jung P."/>
            <person name="Lemaire M."/>
            <person name="Mallet S."/>
            <person name="Morel G."/>
            <person name="Richard G.F."/>
            <person name="Sarkar A."/>
            <person name="Savel G."/>
            <person name="Schacherer J."/>
            <person name="Seret M.L."/>
            <person name="Talla E."/>
            <person name="Samson G."/>
            <person name="Jubin C."/>
            <person name="Poulain J."/>
            <person name="Vacherie B."/>
            <person name="Barbe V."/>
            <person name="Pelletier E."/>
            <person name="Sherman D.J."/>
            <person name="Westhof E."/>
            <person name="Weissenbach J."/>
            <person name="Baret P.V."/>
            <person name="Wincker P."/>
            <person name="Gaillardin C."/>
            <person name="Dujon B."/>
            <person name="Souciet J.L."/>
        </authorList>
    </citation>
    <scope>NUCLEOTIDE SEQUENCE [LARGE SCALE GENOMIC DNA]</scope>
    <source>
        <strain evidence="3">CBS 270.75 / DBVPG 7215 / KCTC 17166 / NRRL Y-17582</strain>
    </source>
</reference>
<dbReference type="PANTHER" id="PTHR15615">
    <property type="match status" value="1"/>
</dbReference>
<dbReference type="SUPFAM" id="SSF47954">
    <property type="entry name" value="Cyclin-like"/>
    <property type="match status" value="1"/>
</dbReference>
<dbReference type="GeneID" id="11470856"/>
<dbReference type="GO" id="GO:0032880">
    <property type="term" value="P:regulation of protein localization"/>
    <property type="evidence" value="ECO:0007669"/>
    <property type="project" value="EnsemblFungi"/>
</dbReference>
<proteinExistence type="predicted"/>
<dbReference type="Gene3D" id="1.10.472.10">
    <property type="entry name" value="Cyclin-like"/>
    <property type="match status" value="1"/>
</dbReference>
<accession>G8JQX5</accession>
<dbReference type="KEGG" id="erc:Ecym_3029"/>
<evidence type="ECO:0008006" key="4">
    <source>
        <dbReference type="Google" id="ProtNLM"/>
    </source>
</evidence>
<dbReference type="EMBL" id="CP002499">
    <property type="protein sequence ID" value="AET38544.1"/>
    <property type="molecule type" value="Genomic_DNA"/>
</dbReference>
<dbReference type="GO" id="GO:0000122">
    <property type="term" value="P:negative regulation of transcription by RNA polymerase II"/>
    <property type="evidence" value="ECO:0007669"/>
    <property type="project" value="EnsemblFungi"/>
</dbReference>
<name>G8JQX5_ERECY</name>
<dbReference type="GO" id="GO:0050849">
    <property type="term" value="P:negative regulation of calcium-mediated signaling"/>
    <property type="evidence" value="ECO:0007669"/>
    <property type="project" value="EnsemblFungi"/>
</dbReference>
<dbReference type="GO" id="GO:0005634">
    <property type="term" value="C:nucleus"/>
    <property type="evidence" value="ECO:0007669"/>
    <property type="project" value="EnsemblFungi"/>
</dbReference>
<dbReference type="HOGENOM" id="CLU_061246_0_0_1"/>
<dbReference type="RefSeq" id="XP_003645361.1">
    <property type="nucleotide sequence ID" value="XM_003645313.1"/>
</dbReference>
<evidence type="ECO:0000313" key="2">
    <source>
        <dbReference type="EMBL" id="AET38544.1"/>
    </source>
</evidence>
<dbReference type="InterPro" id="IPR036915">
    <property type="entry name" value="Cyclin-like_sf"/>
</dbReference>
<protein>
    <recommendedName>
        <fullName evidence="4">Cyclin-like domain-containing protein</fullName>
    </recommendedName>
</protein>
<dbReference type="FunCoup" id="G8JQX5">
    <property type="interactions" value="190"/>
</dbReference>
<dbReference type="GO" id="GO:0042144">
    <property type="term" value="P:vacuole fusion, non-autophagic"/>
    <property type="evidence" value="ECO:0007669"/>
    <property type="project" value="EnsemblFungi"/>
</dbReference>
<dbReference type="AlphaFoldDB" id="G8JQX5"/>
<dbReference type="GO" id="GO:0016242">
    <property type="term" value="P:negative regulation of macroautophagy"/>
    <property type="evidence" value="ECO:0007669"/>
    <property type="project" value="EnsemblFungi"/>
</dbReference>
<gene>
    <name evidence="2" type="ordered locus">Ecym_3029</name>
</gene>
<feature type="region of interest" description="Disordered" evidence="1">
    <location>
        <begin position="256"/>
        <end position="321"/>
    </location>
</feature>
<keyword evidence="3" id="KW-1185">Reference proteome</keyword>
<dbReference type="FunFam" id="1.10.472.10:FF:000085">
    <property type="entry name" value="Pho80p cyclin"/>
    <property type="match status" value="1"/>
</dbReference>
<dbReference type="GO" id="GO:0019901">
    <property type="term" value="F:protein kinase binding"/>
    <property type="evidence" value="ECO:0007669"/>
    <property type="project" value="InterPro"/>
</dbReference>
<dbReference type="Pfam" id="PF08613">
    <property type="entry name" value="Cyclin"/>
    <property type="match status" value="1"/>
</dbReference>
<dbReference type="CDD" id="cd20558">
    <property type="entry name" value="CYCLIN_ScPCL7-like"/>
    <property type="match status" value="1"/>
</dbReference>
<dbReference type="OrthoDB" id="337735at2759"/>
<feature type="compositionally biased region" description="Basic and acidic residues" evidence="1">
    <location>
        <begin position="286"/>
        <end position="299"/>
    </location>
</feature>